<evidence type="ECO:0000313" key="2">
    <source>
        <dbReference type="EMBL" id="RRJ27236.1"/>
    </source>
</evidence>
<name>A0A3P3R188_9FIRM</name>
<protein>
    <submittedName>
        <fullName evidence="2">WYL domain-containing protein</fullName>
    </submittedName>
</protein>
<proteinExistence type="predicted"/>
<dbReference type="EMBL" id="RRCO01000001">
    <property type="protein sequence ID" value="RRJ27236.1"/>
    <property type="molecule type" value="Genomic_DNA"/>
</dbReference>
<feature type="domain" description="WCX" evidence="1">
    <location>
        <begin position="2"/>
        <end position="32"/>
    </location>
</feature>
<sequence length="37" mass="4404">MHSYIFSFGDGAEVLEPKEIRRQIKEMINKMAEKYIT</sequence>
<evidence type="ECO:0000259" key="1">
    <source>
        <dbReference type="Pfam" id="PF25583"/>
    </source>
</evidence>
<organism evidence="2 3">
    <name type="scientific">Lachnoanaerobaculum gingivalis</name>
    <dbReference type="NCBI Taxonomy" id="2490855"/>
    <lineage>
        <taxon>Bacteria</taxon>
        <taxon>Bacillati</taxon>
        <taxon>Bacillota</taxon>
        <taxon>Clostridia</taxon>
        <taxon>Lachnospirales</taxon>
        <taxon>Lachnospiraceae</taxon>
        <taxon>Lachnoanaerobaculum</taxon>
    </lineage>
</organism>
<dbReference type="Proteomes" id="UP000272490">
    <property type="component" value="Unassembled WGS sequence"/>
</dbReference>
<comment type="caution">
    <text evidence="2">The sequence shown here is derived from an EMBL/GenBank/DDBJ whole genome shotgun (WGS) entry which is preliminary data.</text>
</comment>
<dbReference type="Pfam" id="PF25583">
    <property type="entry name" value="WCX"/>
    <property type="match status" value="1"/>
</dbReference>
<dbReference type="InterPro" id="IPR057727">
    <property type="entry name" value="WCX_dom"/>
</dbReference>
<dbReference type="RefSeq" id="WP_128673577.1">
    <property type="nucleotide sequence ID" value="NZ_RRCO01000001.1"/>
</dbReference>
<dbReference type="AlphaFoldDB" id="A0A3P3R188"/>
<accession>A0A3P3R188</accession>
<reference evidence="2 3" key="1">
    <citation type="submission" date="2018-11" db="EMBL/GenBank/DDBJ databases">
        <title>Genome sequencing of Lachnoanaerobaculum sp. KCOM 2030 (= ChDC B114).</title>
        <authorList>
            <person name="Kook J.-K."/>
            <person name="Park S.-N."/>
            <person name="Lim Y.K."/>
        </authorList>
    </citation>
    <scope>NUCLEOTIDE SEQUENCE [LARGE SCALE GENOMIC DNA]</scope>
    <source>
        <strain evidence="2 3">KCOM 2030</strain>
    </source>
</reference>
<dbReference type="OrthoDB" id="9815009at2"/>
<evidence type="ECO:0000313" key="3">
    <source>
        <dbReference type="Proteomes" id="UP000272490"/>
    </source>
</evidence>
<gene>
    <name evidence="2" type="ORF">EHV10_01870</name>
</gene>
<keyword evidence="3" id="KW-1185">Reference proteome</keyword>